<dbReference type="RefSeq" id="WP_153247555.1">
    <property type="nucleotide sequence ID" value="NZ_CP044205.1"/>
</dbReference>
<evidence type="ECO:0000313" key="2">
    <source>
        <dbReference type="Proteomes" id="UP000325755"/>
    </source>
</evidence>
<organism evidence="1 2">
    <name type="scientific">Candidatus Methylospira mobilis</name>
    <dbReference type="NCBI Taxonomy" id="1808979"/>
    <lineage>
        <taxon>Bacteria</taxon>
        <taxon>Pseudomonadati</taxon>
        <taxon>Pseudomonadota</taxon>
        <taxon>Gammaproteobacteria</taxon>
        <taxon>Methylococcales</taxon>
        <taxon>Methylococcaceae</taxon>
        <taxon>Candidatus Methylospira</taxon>
    </lineage>
</organism>
<accession>A0A5Q0BEK9</accession>
<proteinExistence type="predicted"/>
<dbReference type="InParanoid" id="A0A5Q0BEK9"/>
<protein>
    <submittedName>
        <fullName evidence="1">Uncharacterized protein</fullName>
    </submittedName>
</protein>
<keyword evidence="2" id="KW-1185">Reference proteome</keyword>
<reference evidence="1 2" key="1">
    <citation type="submission" date="2019-09" db="EMBL/GenBank/DDBJ databases">
        <title>Ecophysiology of the spiral-shaped methanotroph Methylospira mobilis as revealed by the complete genome sequence.</title>
        <authorList>
            <person name="Oshkin I.Y."/>
            <person name="Dedysh S.N."/>
            <person name="Miroshnikov K."/>
            <person name="Danilova O.V."/>
            <person name="Hakobyan A."/>
            <person name="Liesack W."/>
        </authorList>
    </citation>
    <scope>NUCLEOTIDE SEQUENCE [LARGE SCALE GENOMIC DNA]</scope>
    <source>
        <strain evidence="1 2">Shm1</strain>
    </source>
</reference>
<dbReference type="OrthoDB" id="5569134at2"/>
<gene>
    <name evidence="1" type="ORF">F6R98_02150</name>
</gene>
<dbReference type="AlphaFoldDB" id="A0A5Q0BEK9"/>
<evidence type="ECO:0000313" key="1">
    <source>
        <dbReference type="EMBL" id="QFY41572.1"/>
    </source>
</evidence>
<name>A0A5Q0BEK9_9GAMM</name>
<sequence>MNVWALNKEVQLKHFMLILQDSYGPGSVMVSKLWQEDTKAIGIYKPDHESLLAYVHTHGQAQGKFGVHLHYPDFAGDSTSAQEGLELDALVELVCMHLDLVNPS</sequence>
<dbReference type="Proteomes" id="UP000325755">
    <property type="component" value="Chromosome"/>
</dbReference>
<dbReference type="KEGG" id="mmob:F6R98_02150"/>
<dbReference type="EMBL" id="CP044205">
    <property type="protein sequence ID" value="QFY41572.1"/>
    <property type="molecule type" value="Genomic_DNA"/>
</dbReference>